<dbReference type="Gene3D" id="3.40.50.1820">
    <property type="entry name" value="alpha/beta hydrolase"/>
    <property type="match status" value="1"/>
</dbReference>
<dbReference type="Proteomes" id="UP001301958">
    <property type="component" value="Unassembled WGS sequence"/>
</dbReference>
<evidence type="ECO:0000259" key="4">
    <source>
        <dbReference type="Pfam" id="PF01764"/>
    </source>
</evidence>
<evidence type="ECO:0000256" key="1">
    <source>
        <dbReference type="ARBA" id="ARBA00022729"/>
    </source>
</evidence>
<evidence type="ECO:0000313" key="5">
    <source>
        <dbReference type="EMBL" id="KAK4223533.1"/>
    </source>
</evidence>
<dbReference type="GO" id="GO:0006629">
    <property type="term" value="P:lipid metabolic process"/>
    <property type="evidence" value="ECO:0007669"/>
    <property type="project" value="InterPro"/>
</dbReference>
<dbReference type="AlphaFoldDB" id="A0AAN7GSI0"/>
<reference evidence="5" key="1">
    <citation type="journal article" date="2023" name="Mol. Phylogenet. Evol.">
        <title>Genome-scale phylogeny and comparative genomics of the fungal order Sordariales.</title>
        <authorList>
            <person name="Hensen N."/>
            <person name="Bonometti L."/>
            <person name="Westerberg I."/>
            <person name="Brannstrom I.O."/>
            <person name="Guillou S."/>
            <person name="Cros-Aarteil S."/>
            <person name="Calhoun S."/>
            <person name="Haridas S."/>
            <person name="Kuo A."/>
            <person name="Mondo S."/>
            <person name="Pangilinan J."/>
            <person name="Riley R."/>
            <person name="LaButti K."/>
            <person name="Andreopoulos B."/>
            <person name="Lipzen A."/>
            <person name="Chen C."/>
            <person name="Yan M."/>
            <person name="Daum C."/>
            <person name="Ng V."/>
            <person name="Clum A."/>
            <person name="Steindorff A."/>
            <person name="Ohm R.A."/>
            <person name="Martin F."/>
            <person name="Silar P."/>
            <person name="Natvig D.O."/>
            <person name="Lalanne C."/>
            <person name="Gautier V."/>
            <person name="Ament-Velasquez S.L."/>
            <person name="Kruys A."/>
            <person name="Hutchinson M.I."/>
            <person name="Powell A.J."/>
            <person name="Barry K."/>
            <person name="Miller A.N."/>
            <person name="Grigoriev I.V."/>
            <person name="Debuchy R."/>
            <person name="Gladieux P."/>
            <person name="Hiltunen Thoren M."/>
            <person name="Johannesson H."/>
        </authorList>
    </citation>
    <scope>NUCLEOTIDE SEQUENCE</scope>
    <source>
        <strain evidence="5">CBS 990.96</strain>
    </source>
</reference>
<keyword evidence="1 3" id="KW-0732">Signal</keyword>
<evidence type="ECO:0000313" key="6">
    <source>
        <dbReference type="Proteomes" id="UP001301958"/>
    </source>
</evidence>
<dbReference type="PANTHER" id="PTHR46640">
    <property type="entry name" value="TRIACYLGLYCEROL LIPASE, PUTATIVE (AFU_ORTHOLOGUE AFUA_6G06510)-RELATED"/>
    <property type="match status" value="1"/>
</dbReference>
<evidence type="ECO:0000256" key="2">
    <source>
        <dbReference type="ARBA" id="ARBA00022801"/>
    </source>
</evidence>
<dbReference type="InterPro" id="IPR029058">
    <property type="entry name" value="AB_hydrolase_fold"/>
</dbReference>
<feature type="domain" description="Fungal lipase-type" evidence="4">
    <location>
        <begin position="97"/>
        <end position="227"/>
    </location>
</feature>
<keyword evidence="6" id="KW-1185">Reference proteome</keyword>
<dbReference type="GO" id="GO:0016787">
    <property type="term" value="F:hydrolase activity"/>
    <property type="evidence" value="ECO:0007669"/>
    <property type="project" value="UniProtKB-KW"/>
</dbReference>
<feature type="chain" id="PRO_5043007354" evidence="3">
    <location>
        <begin position="18"/>
        <end position="329"/>
    </location>
</feature>
<feature type="signal peptide" evidence="3">
    <location>
        <begin position="1"/>
        <end position="17"/>
    </location>
</feature>
<name>A0AAN7GSI0_9PEZI</name>
<keyword evidence="2 5" id="KW-0378">Hydrolase</keyword>
<dbReference type="CDD" id="cd00519">
    <property type="entry name" value="Lipase_3"/>
    <property type="match status" value="1"/>
</dbReference>
<dbReference type="EMBL" id="MU865423">
    <property type="protein sequence ID" value="KAK4223533.1"/>
    <property type="molecule type" value="Genomic_DNA"/>
</dbReference>
<organism evidence="5 6">
    <name type="scientific">Podospora fimiseda</name>
    <dbReference type="NCBI Taxonomy" id="252190"/>
    <lineage>
        <taxon>Eukaryota</taxon>
        <taxon>Fungi</taxon>
        <taxon>Dikarya</taxon>
        <taxon>Ascomycota</taxon>
        <taxon>Pezizomycotina</taxon>
        <taxon>Sordariomycetes</taxon>
        <taxon>Sordariomycetidae</taxon>
        <taxon>Sordariales</taxon>
        <taxon>Podosporaceae</taxon>
        <taxon>Podospora</taxon>
    </lineage>
</organism>
<accession>A0AAN7GSI0</accession>
<gene>
    <name evidence="5" type="ORF">QBC38DRAFT_45988</name>
</gene>
<evidence type="ECO:0000256" key="3">
    <source>
        <dbReference type="SAM" id="SignalP"/>
    </source>
</evidence>
<comment type="caution">
    <text evidence="5">The sequence shown here is derived from an EMBL/GenBank/DDBJ whole genome shotgun (WGS) entry which is preliminary data.</text>
</comment>
<reference evidence="5" key="2">
    <citation type="submission" date="2023-05" db="EMBL/GenBank/DDBJ databases">
        <authorList>
            <consortium name="Lawrence Berkeley National Laboratory"/>
            <person name="Steindorff A."/>
            <person name="Hensen N."/>
            <person name="Bonometti L."/>
            <person name="Westerberg I."/>
            <person name="Brannstrom I.O."/>
            <person name="Guillou S."/>
            <person name="Cros-Aarteil S."/>
            <person name="Calhoun S."/>
            <person name="Haridas S."/>
            <person name="Kuo A."/>
            <person name="Mondo S."/>
            <person name="Pangilinan J."/>
            <person name="Riley R."/>
            <person name="Labutti K."/>
            <person name="Andreopoulos B."/>
            <person name="Lipzen A."/>
            <person name="Chen C."/>
            <person name="Yanf M."/>
            <person name="Daum C."/>
            <person name="Ng V."/>
            <person name="Clum A."/>
            <person name="Ohm R."/>
            <person name="Martin F."/>
            <person name="Silar P."/>
            <person name="Natvig D."/>
            <person name="Lalanne C."/>
            <person name="Gautier V."/>
            <person name="Ament-Velasquez S.L."/>
            <person name="Kruys A."/>
            <person name="Hutchinson M.I."/>
            <person name="Powell A.J."/>
            <person name="Barry K."/>
            <person name="Miller A.N."/>
            <person name="Grigoriev I.V."/>
            <person name="Debuchy R."/>
            <person name="Gladieux P."/>
            <person name="Thoren M.H."/>
            <person name="Johannesson H."/>
        </authorList>
    </citation>
    <scope>NUCLEOTIDE SEQUENCE</scope>
    <source>
        <strain evidence="5">CBS 990.96</strain>
    </source>
</reference>
<dbReference type="SUPFAM" id="SSF53474">
    <property type="entry name" value="alpha/beta-Hydrolases"/>
    <property type="match status" value="1"/>
</dbReference>
<dbReference type="InterPro" id="IPR051299">
    <property type="entry name" value="AB_hydrolase_lip/est"/>
</dbReference>
<dbReference type="Pfam" id="PF01764">
    <property type="entry name" value="Lipase_3"/>
    <property type="match status" value="1"/>
</dbReference>
<sequence>MKFSLLSSLSLAALAFAAPSEKRSVSAADLAKLKHYAQWTAAASCNVPSTPGAKITCGNNECDTLQDHNATVVGSVIGTVLDTRGFVGIDHVDKVIVLSFQGSVSLRTWIVDFIFAQIPCDLTFGCLVHTGFFASWLEIASSATALVKQAKAANPTYQVVATGYSLGAAVSTIGAGYLRKDGIPVDLITYGSPRVGNNAFAKFITNQAGLEMRATHKDDPVARLPPIIFNYRHTSPEYWFDEGSDGIVTTDEVKVCTGHANIACNGGTTGFDLTVHEFYFQGLVSCRPAEMPFKARAAGTLNDAEIAEQLNKWVALDRELVKTLPAGEK</sequence>
<protein>
    <submittedName>
        <fullName evidence="5">Alpha/Beta hydrolase protein</fullName>
    </submittedName>
</protein>
<dbReference type="PANTHER" id="PTHR46640:SF1">
    <property type="entry name" value="FUNGAL LIPASE-LIKE DOMAIN-CONTAINING PROTEIN-RELATED"/>
    <property type="match status" value="1"/>
</dbReference>
<proteinExistence type="predicted"/>
<dbReference type="InterPro" id="IPR002921">
    <property type="entry name" value="Fungal_lipase-type"/>
</dbReference>